<sequence>MPVAPAQKLPATMRQTQQNYKHYPCIATRNLKLTAKRRNSSSAIKCLQLSASILITTMSRRSVRMLSEERLQHLSPRRTDDQTDDTGDRSGKQVDDGGNEEEQEGSGEGGKEVKPPTPSEEFATPNLASAALQKGLLDLYRK</sequence>
<evidence type="ECO:0000313" key="2">
    <source>
        <dbReference type="EMBL" id="KAK7471598.1"/>
    </source>
</evidence>
<proteinExistence type="predicted"/>
<feature type="compositionally biased region" description="Basic and acidic residues" evidence="1">
    <location>
        <begin position="66"/>
        <end position="95"/>
    </location>
</feature>
<keyword evidence="3" id="KW-1185">Reference proteome</keyword>
<feature type="region of interest" description="Disordered" evidence="1">
    <location>
        <begin position="66"/>
        <end position="128"/>
    </location>
</feature>
<protein>
    <submittedName>
        <fullName evidence="2">Uncharacterized protein</fullName>
    </submittedName>
</protein>
<name>A0ABD0JF32_9CAEN</name>
<organism evidence="2 3">
    <name type="scientific">Batillaria attramentaria</name>
    <dbReference type="NCBI Taxonomy" id="370345"/>
    <lineage>
        <taxon>Eukaryota</taxon>
        <taxon>Metazoa</taxon>
        <taxon>Spiralia</taxon>
        <taxon>Lophotrochozoa</taxon>
        <taxon>Mollusca</taxon>
        <taxon>Gastropoda</taxon>
        <taxon>Caenogastropoda</taxon>
        <taxon>Sorbeoconcha</taxon>
        <taxon>Cerithioidea</taxon>
        <taxon>Batillariidae</taxon>
        <taxon>Batillaria</taxon>
    </lineage>
</organism>
<comment type="caution">
    <text evidence="2">The sequence shown here is derived from an EMBL/GenBank/DDBJ whole genome shotgun (WGS) entry which is preliminary data.</text>
</comment>
<reference evidence="2 3" key="1">
    <citation type="journal article" date="2023" name="Sci. Data">
        <title>Genome assembly of the Korean intertidal mud-creeper Batillaria attramentaria.</title>
        <authorList>
            <person name="Patra A.K."/>
            <person name="Ho P.T."/>
            <person name="Jun S."/>
            <person name="Lee S.J."/>
            <person name="Kim Y."/>
            <person name="Won Y.J."/>
        </authorList>
    </citation>
    <scope>NUCLEOTIDE SEQUENCE [LARGE SCALE GENOMIC DNA]</scope>
    <source>
        <strain evidence="2">Wonlab-2016</strain>
    </source>
</reference>
<dbReference type="AlphaFoldDB" id="A0ABD0JF32"/>
<dbReference type="EMBL" id="JACVVK020000486">
    <property type="protein sequence ID" value="KAK7471598.1"/>
    <property type="molecule type" value="Genomic_DNA"/>
</dbReference>
<dbReference type="Proteomes" id="UP001519460">
    <property type="component" value="Unassembled WGS sequence"/>
</dbReference>
<evidence type="ECO:0000256" key="1">
    <source>
        <dbReference type="SAM" id="MobiDB-lite"/>
    </source>
</evidence>
<evidence type="ECO:0000313" key="3">
    <source>
        <dbReference type="Proteomes" id="UP001519460"/>
    </source>
</evidence>
<gene>
    <name evidence="2" type="ORF">BaRGS_00035761</name>
</gene>
<accession>A0ABD0JF32</accession>